<evidence type="ECO:0000313" key="7">
    <source>
        <dbReference type="EMBL" id="MCD1654246.1"/>
    </source>
</evidence>
<dbReference type="RefSeq" id="WP_230754288.1">
    <property type="nucleotide sequence ID" value="NZ_JAINWA010000001.1"/>
</dbReference>
<evidence type="ECO:0000256" key="1">
    <source>
        <dbReference type="ARBA" id="ARBA00004651"/>
    </source>
</evidence>
<dbReference type="CDD" id="cd06580">
    <property type="entry name" value="TM_PBP1_transp_TpRbsC_like"/>
    <property type="match status" value="1"/>
</dbReference>
<keyword evidence="4 6" id="KW-1133">Transmembrane helix</keyword>
<feature type="transmembrane region" description="Helical" evidence="6">
    <location>
        <begin position="92"/>
        <end position="110"/>
    </location>
</feature>
<keyword evidence="5 6" id="KW-0472">Membrane</keyword>
<feature type="transmembrane region" description="Helical" evidence="6">
    <location>
        <begin position="116"/>
        <end position="137"/>
    </location>
</feature>
<feature type="transmembrane region" description="Helical" evidence="6">
    <location>
        <begin position="62"/>
        <end position="80"/>
    </location>
</feature>
<dbReference type="InterPro" id="IPR001851">
    <property type="entry name" value="ABC_transp_permease"/>
</dbReference>
<keyword evidence="2" id="KW-1003">Cell membrane</keyword>
<dbReference type="Proteomes" id="UP001198163">
    <property type="component" value="Unassembled WGS sequence"/>
</dbReference>
<gene>
    <name evidence="7" type="ORF">K7J14_05960</name>
</gene>
<proteinExistence type="predicted"/>
<dbReference type="EMBL" id="JAINWA010000001">
    <property type="protein sequence ID" value="MCD1654246.1"/>
    <property type="molecule type" value="Genomic_DNA"/>
</dbReference>
<comment type="caution">
    <text evidence="7">The sequence shown here is derived from an EMBL/GenBank/DDBJ whole genome shotgun (WGS) entry which is preliminary data.</text>
</comment>
<dbReference type="AlphaFoldDB" id="A0AAE3EI69"/>
<evidence type="ECO:0000256" key="5">
    <source>
        <dbReference type="ARBA" id="ARBA00023136"/>
    </source>
</evidence>
<feature type="transmembrane region" description="Helical" evidence="6">
    <location>
        <begin position="324"/>
        <end position="344"/>
    </location>
</feature>
<protein>
    <submittedName>
        <fullName evidence="7">ABC transporter permease</fullName>
    </submittedName>
</protein>
<evidence type="ECO:0000256" key="2">
    <source>
        <dbReference type="ARBA" id="ARBA00022475"/>
    </source>
</evidence>
<feature type="transmembrane region" description="Helical" evidence="6">
    <location>
        <begin position="187"/>
        <end position="212"/>
    </location>
</feature>
<feature type="transmembrane region" description="Helical" evidence="6">
    <location>
        <begin position="238"/>
        <end position="259"/>
    </location>
</feature>
<evidence type="ECO:0000256" key="4">
    <source>
        <dbReference type="ARBA" id="ARBA00022989"/>
    </source>
</evidence>
<dbReference type="GO" id="GO:0005886">
    <property type="term" value="C:plasma membrane"/>
    <property type="evidence" value="ECO:0007669"/>
    <property type="project" value="UniProtKB-SubCell"/>
</dbReference>
<feature type="transmembrane region" description="Helical" evidence="6">
    <location>
        <begin position="21"/>
        <end position="42"/>
    </location>
</feature>
<keyword evidence="3 6" id="KW-0812">Transmembrane</keyword>
<evidence type="ECO:0000256" key="6">
    <source>
        <dbReference type="SAM" id="Phobius"/>
    </source>
</evidence>
<reference evidence="7" key="1">
    <citation type="submission" date="2021-08" db="EMBL/GenBank/DDBJ databases">
        <title>Comparative analyses of Brucepasteria parasyntrophica and Teretinema zuelzerae.</title>
        <authorList>
            <person name="Song Y."/>
            <person name="Brune A."/>
        </authorList>
    </citation>
    <scope>NUCLEOTIDE SEQUENCE</scope>
    <source>
        <strain evidence="7">DSM 1903</strain>
    </source>
</reference>
<feature type="transmembrane region" description="Helical" evidence="6">
    <location>
        <begin position="294"/>
        <end position="312"/>
    </location>
</feature>
<dbReference type="PANTHER" id="PTHR47089:SF1">
    <property type="entry name" value="GUANOSINE ABC TRANSPORTER PERMEASE PROTEIN NUPP"/>
    <property type="match status" value="1"/>
</dbReference>
<evidence type="ECO:0000313" key="8">
    <source>
        <dbReference type="Proteomes" id="UP001198163"/>
    </source>
</evidence>
<name>A0AAE3EI69_9SPIR</name>
<dbReference type="PANTHER" id="PTHR47089">
    <property type="entry name" value="ABC TRANSPORTER, PERMEASE PROTEIN"/>
    <property type="match status" value="1"/>
</dbReference>
<sequence length="352" mass="38122">MIRIVSRTEPTRFGENLLRGGAVFAALAASSLVMLFLGYNPLEVYGRMISGSLGTAYRFRETINKTIPLVVLSLGIAVAFRMKFWNIGAEGQFYLGAFGATLAAVSFPSLPAVILLPLMFIFAFFFGGMWALLPAVLRARFAASETLTTLMLNYVAVKWISYLQYGPWKDPSAQGFPKIANFPQNAILPKVLGIHAGWIIALVLVVLLYILLSKSTLGYEIDVLGESEATARYAGMNVFRITIAAVMLSGGLAGVAGMMQASAIEHTLSDQLSGGLGFTAVITTWLARLSPPLIVAVSFLFALLLQGASFLQSSMKIPASVADILQGIIIFFVLGSEFSVRYRFAFDREGKK</sequence>
<evidence type="ECO:0000256" key="3">
    <source>
        <dbReference type="ARBA" id="ARBA00022692"/>
    </source>
</evidence>
<dbReference type="Pfam" id="PF02653">
    <property type="entry name" value="BPD_transp_2"/>
    <property type="match status" value="1"/>
</dbReference>
<keyword evidence="8" id="KW-1185">Reference proteome</keyword>
<dbReference type="GO" id="GO:0022857">
    <property type="term" value="F:transmembrane transporter activity"/>
    <property type="evidence" value="ECO:0007669"/>
    <property type="project" value="InterPro"/>
</dbReference>
<accession>A0AAE3EI69</accession>
<organism evidence="7 8">
    <name type="scientific">Teretinema zuelzerae</name>
    <dbReference type="NCBI Taxonomy" id="156"/>
    <lineage>
        <taxon>Bacteria</taxon>
        <taxon>Pseudomonadati</taxon>
        <taxon>Spirochaetota</taxon>
        <taxon>Spirochaetia</taxon>
        <taxon>Spirochaetales</taxon>
        <taxon>Treponemataceae</taxon>
        <taxon>Teretinema</taxon>
    </lineage>
</organism>
<comment type="subcellular location">
    <subcellularLocation>
        <location evidence="1">Cell membrane</location>
        <topology evidence="1">Multi-pass membrane protein</topology>
    </subcellularLocation>
</comment>